<dbReference type="PANTHER" id="PTHR42930:SF3">
    <property type="entry name" value="PHOSPHATE-SPECIFIC TRANSPORT SYSTEM ACCESSORY PROTEIN PHOU"/>
    <property type="match status" value="1"/>
</dbReference>
<dbReference type="Gene3D" id="1.20.58.220">
    <property type="entry name" value="Phosphate transport system protein phou homolog 2, domain 2"/>
    <property type="match status" value="1"/>
</dbReference>
<dbReference type="PANTHER" id="PTHR42930">
    <property type="entry name" value="PHOSPHATE-SPECIFIC TRANSPORT SYSTEM ACCESSORY PROTEIN PHOU"/>
    <property type="match status" value="1"/>
</dbReference>
<feature type="domain" description="PhoU" evidence="8">
    <location>
        <begin position="119"/>
        <end position="207"/>
    </location>
</feature>
<organism evidence="9 10">
    <name type="scientific">Halorutilus salinus</name>
    <dbReference type="NCBI Taxonomy" id="2487751"/>
    <lineage>
        <taxon>Archaea</taxon>
        <taxon>Methanobacteriati</taxon>
        <taxon>Methanobacteriota</taxon>
        <taxon>Stenosarchaea group</taxon>
        <taxon>Halobacteria</taxon>
        <taxon>Halorutilales</taxon>
        <taxon>Halorutilaceae</taxon>
        <taxon>Halorutilus</taxon>
    </lineage>
</organism>
<evidence type="ECO:0000313" key="10">
    <source>
        <dbReference type="Proteomes" id="UP001149411"/>
    </source>
</evidence>
<keyword evidence="4 7" id="KW-0813">Transport</keyword>
<dbReference type="RefSeq" id="WP_266085569.1">
    <property type="nucleotide sequence ID" value="NZ_RKLV01000001.1"/>
</dbReference>
<reference evidence="9" key="1">
    <citation type="submission" date="2022-09" db="EMBL/GenBank/DDBJ databases">
        <title>Haloadaptaus new haloarchaeum isolated from saline soil.</title>
        <authorList>
            <person name="Duran-Viseras A."/>
            <person name="Sanchez-Porro C."/>
            <person name="Ventosa A."/>
        </authorList>
    </citation>
    <scope>NUCLEOTIDE SEQUENCE</scope>
    <source>
        <strain evidence="9">F3-133</strain>
    </source>
</reference>
<dbReference type="GO" id="GO:0045936">
    <property type="term" value="P:negative regulation of phosphate metabolic process"/>
    <property type="evidence" value="ECO:0007669"/>
    <property type="project" value="InterPro"/>
</dbReference>
<comment type="subunit">
    <text evidence="3 7">Homodimer.</text>
</comment>
<name>A0A9Q4C2Y2_9EURY</name>
<evidence type="ECO:0000256" key="7">
    <source>
        <dbReference type="PIRNR" id="PIRNR003107"/>
    </source>
</evidence>
<dbReference type="GO" id="GO:0006817">
    <property type="term" value="P:phosphate ion transport"/>
    <property type="evidence" value="ECO:0007669"/>
    <property type="project" value="UniProtKB-KW"/>
</dbReference>
<dbReference type="NCBIfam" id="TIGR02135">
    <property type="entry name" value="phoU_full"/>
    <property type="match status" value="1"/>
</dbReference>
<comment type="function">
    <text evidence="7">Plays a role in the regulation of phosphate uptake.</text>
</comment>
<dbReference type="GO" id="GO:0030643">
    <property type="term" value="P:intracellular phosphate ion homeostasis"/>
    <property type="evidence" value="ECO:0007669"/>
    <property type="project" value="InterPro"/>
</dbReference>
<evidence type="ECO:0000313" key="9">
    <source>
        <dbReference type="EMBL" id="MCX2817990.1"/>
    </source>
</evidence>
<evidence type="ECO:0000259" key="8">
    <source>
        <dbReference type="Pfam" id="PF01895"/>
    </source>
</evidence>
<evidence type="ECO:0000256" key="6">
    <source>
        <dbReference type="ARBA" id="ARBA00022592"/>
    </source>
</evidence>
<comment type="caution">
    <text evidence="9">The sequence shown here is derived from an EMBL/GenBank/DDBJ whole genome shotgun (WGS) entry which is preliminary data.</text>
</comment>
<dbReference type="GO" id="GO:0005737">
    <property type="term" value="C:cytoplasm"/>
    <property type="evidence" value="ECO:0007669"/>
    <property type="project" value="UniProtKB-SubCell"/>
</dbReference>
<dbReference type="PIRSF" id="PIRSF003107">
    <property type="entry name" value="PhoU"/>
    <property type="match status" value="1"/>
</dbReference>
<sequence>MPRDDYRERLDTLRGEVVSTGETVVGRLRDALVALEDKDDELARRVVEGDDEVNERYLEIEQECVDLIALQQPVAGDLRFVVASFKIVTDLERVGDLAVNLSDRATEARRDRFAEVDVQEIGAFAASMVEDAVEAYENGDIEACRGVAESDDVLDTRCEGATRRVIRELADAAHEDADGSVSDAKNLLLTVRDLERVGDHGVNIAARTLYMVEHEDELLR</sequence>
<evidence type="ECO:0000256" key="5">
    <source>
        <dbReference type="ARBA" id="ARBA00022490"/>
    </source>
</evidence>
<dbReference type="AlphaFoldDB" id="A0A9Q4C2Y2"/>
<dbReference type="Pfam" id="PF01895">
    <property type="entry name" value="PhoU"/>
    <property type="match status" value="2"/>
</dbReference>
<dbReference type="InterPro" id="IPR028366">
    <property type="entry name" value="PhoU"/>
</dbReference>
<accession>A0A9Q4C2Y2</accession>
<keyword evidence="10" id="KW-1185">Reference proteome</keyword>
<keyword evidence="6 7" id="KW-0592">Phosphate transport</keyword>
<dbReference type="InterPro" id="IPR038078">
    <property type="entry name" value="PhoU-like_sf"/>
</dbReference>
<dbReference type="Proteomes" id="UP001149411">
    <property type="component" value="Unassembled WGS sequence"/>
</dbReference>
<evidence type="ECO:0000256" key="3">
    <source>
        <dbReference type="ARBA" id="ARBA00011738"/>
    </source>
</evidence>
<comment type="similarity">
    <text evidence="2 7">Belongs to the PhoU family.</text>
</comment>
<evidence type="ECO:0000256" key="4">
    <source>
        <dbReference type="ARBA" id="ARBA00022448"/>
    </source>
</evidence>
<gene>
    <name evidence="9" type="primary">phoU</name>
    <name evidence="9" type="ORF">EGH25_01275</name>
</gene>
<feature type="domain" description="PhoU" evidence="8">
    <location>
        <begin position="21"/>
        <end position="104"/>
    </location>
</feature>
<evidence type="ECO:0000256" key="1">
    <source>
        <dbReference type="ARBA" id="ARBA00004496"/>
    </source>
</evidence>
<dbReference type="InterPro" id="IPR026022">
    <property type="entry name" value="PhoU_dom"/>
</dbReference>
<dbReference type="EMBL" id="RKLV01000001">
    <property type="protein sequence ID" value="MCX2817990.1"/>
    <property type="molecule type" value="Genomic_DNA"/>
</dbReference>
<keyword evidence="5 7" id="KW-0963">Cytoplasm</keyword>
<dbReference type="FunFam" id="1.20.58.220:FF:000004">
    <property type="entry name" value="Phosphate-specific transport system accessory protein PhoU"/>
    <property type="match status" value="1"/>
</dbReference>
<comment type="subcellular location">
    <subcellularLocation>
        <location evidence="1 7">Cytoplasm</location>
    </subcellularLocation>
</comment>
<proteinExistence type="inferred from homology"/>
<dbReference type="SUPFAM" id="SSF109755">
    <property type="entry name" value="PhoU-like"/>
    <property type="match status" value="1"/>
</dbReference>
<protein>
    <recommendedName>
        <fullName evidence="7">Phosphate-specific transport system accessory protein PhoU</fullName>
    </recommendedName>
</protein>
<evidence type="ECO:0000256" key="2">
    <source>
        <dbReference type="ARBA" id="ARBA00008107"/>
    </source>
</evidence>